<name>A0A5C2RNA7_9APHY</name>
<feature type="region of interest" description="Disordered" evidence="1">
    <location>
        <begin position="147"/>
        <end position="168"/>
    </location>
</feature>
<proteinExistence type="predicted"/>
<organism evidence="2 3">
    <name type="scientific">Lentinus tigrinus ALCF2SS1-6</name>
    <dbReference type="NCBI Taxonomy" id="1328759"/>
    <lineage>
        <taxon>Eukaryota</taxon>
        <taxon>Fungi</taxon>
        <taxon>Dikarya</taxon>
        <taxon>Basidiomycota</taxon>
        <taxon>Agaricomycotina</taxon>
        <taxon>Agaricomycetes</taxon>
        <taxon>Polyporales</taxon>
        <taxon>Polyporaceae</taxon>
        <taxon>Lentinus</taxon>
    </lineage>
</organism>
<feature type="compositionally biased region" description="Low complexity" evidence="1">
    <location>
        <begin position="219"/>
        <end position="228"/>
    </location>
</feature>
<feature type="compositionally biased region" description="Polar residues" evidence="1">
    <location>
        <begin position="319"/>
        <end position="333"/>
    </location>
</feature>
<dbReference type="EMBL" id="ML122366">
    <property type="protein sequence ID" value="RPD52389.1"/>
    <property type="molecule type" value="Genomic_DNA"/>
</dbReference>
<evidence type="ECO:0000313" key="2">
    <source>
        <dbReference type="EMBL" id="RPD52389.1"/>
    </source>
</evidence>
<feature type="region of interest" description="Disordered" evidence="1">
    <location>
        <begin position="309"/>
        <end position="343"/>
    </location>
</feature>
<gene>
    <name evidence="2" type="ORF">L227DRAFT_617863</name>
</gene>
<reference evidence="2" key="1">
    <citation type="journal article" date="2018" name="Genome Biol. Evol.">
        <title>Genomics and development of Lentinus tigrinus, a white-rot wood-decaying mushroom with dimorphic fruiting bodies.</title>
        <authorList>
            <person name="Wu B."/>
            <person name="Xu Z."/>
            <person name="Knudson A."/>
            <person name="Carlson A."/>
            <person name="Chen N."/>
            <person name="Kovaka S."/>
            <person name="LaButti K."/>
            <person name="Lipzen A."/>
            <person name="Pennachio C."/>
            <person name="Riley R."/>
            <person name="Schakwitz W."/>
            <person name="Umezawa K."/>
            <person name="Ohm R.A."/>
            <person name="Grigoriev I.V."/>
            <person name="Nagy L.G."/>
            <person name="Gibbons J."/>
            <person name="Hibbett D."/>
        </authorList>
    </citation>
    <scope>NUCLEOTIDE SEQUENCE [LARGE SCALE GENOMIC DNA]</scope>
    <source>
        <strain evidence="2">ALCF2SS1-6</strain>
    </source>
</reference>
<evidence type="ECO:0000256" key="1">
    <source>
        <dbReference type="SAM" id="MobiDB-lite"/>
    </source>
</evidence>
<accession>A0A5C2RNA7</accession>
<feature type="non-terminal residue" evidence="2">
    <location>
        <position position="535"/>
    </location>
</feature>
<feature type="region of interest" description="Disordered" evidence="1">
    <location>
        <begin position="193"/>
        <end position="240"/>
    </location>
</feature>
<feature type="region of interest" description="Disordered" evidence="1">
    <location>
        <begin position="387"/>
        <end position="469"/>
    </location>
</feature>
<feature type="compositionally biased region" description="Polar residues" evidence="1">
    <location>
        <begin position="193"/>
        <end position="207"/>
    </location>
</feature>
<protein>
    <submittedName>
        <fullName evidence="2">Uncharacterized protein</fullName>
    </submittedName>
</protein>
<dbReference type="AlphaFoldDB" id="A0A5C2RNA7"/>
<feature type="compositionally biased region" description="Low complexity" evidence="1">
    <location>
        <begin position="404"/>
        <end position="430"/>
    </location>
</feature>
<dbReference type="Proteomes" id="UP000313359">
    <property type="component" value="Unassembled WGS sequence"/>
</dbReference>
<evidence type="ECO:0000313" key="3">
    <source>
        <dbReference type="Proteomes" id="UP000313359"/>
    </source>
</evidence>
<keyword evidence="3" id="KW-1185">Reference proteome</keyword>
<sequence>MVYLRLYYLGDDKNQFTLSDYHRLVQEKARNPIDNYADYLHFYSRFRPVVDFLTSLNPSRLSEDLASTQLMGLVPKELLPAIFGRLDVTAPNKTENDIYTVAQVHEAIRHVWLERTRRGAYMSIIAPGDTSAASAVVPAFGAGGLARASSPSNALAPQPPPRSPSPSIKEEIGEALAGFKAEILSTLMQSLRTAEPTPQNRSGAYNQPSPPVYGPTLNQPQFNQSQNPSPFPQQYPPASSAYPSRPDHCFYCFRTGCHSWTCPYAEEDIQAGYIQRHSATRRILMPGGGEPPSGPSPMRERVMRWHADHPGQRAAAQIHGSSAQPPPSSTNQQPAPPAATGSGQVHSMLLSVDANLQDIENELTEEEAAHAMQLAADLVKGRRRREVFDGVHLPPPPRRRTRAHPATPAPMGDSEASPPSSTTTELPTSEVADRGSDVDEDTPEAPTLDAPAHPFAAVPDGSGAGAPKVRDYAYHGTAVSKGTQTAPLQAKVSAAKDPALSLPAKKEPAYKHVLGAYDPGALDRVFQRNFDTTAN</sequence>